<dbReference type="AlphaFoldDB" id="A0A6A3J512"/>
<evidence type="ECO:0000313" key="2">
    <source>
        <dbReference type="EMBL" id="KAE8987485.1"/>
    </source>
</evidence>
<reference evidence="2 3" key="1">
    <citation type="submission" date="2018-09" db="EMBL/GenBank/DDBJ databases">
        <title>Genomic investigation of the strawberry pathogen Phytophthora fragariae indicates pathogenicity is determined by transcriptional variation in three key races.</title>
        <authorList>
            <person name="Adams T.M."/>
            <person name="Armitage A.D."/>
            <person name="Sobczyk M.K."/>
            <person name="Bates H.J."/>
            <person name="Dunwell J.M."/>
            <person name="Nellist C.F."/>
            <person name="Harrison R.J."/>
        </authorList>
    </citation>
    <scope>NUCLEOTIDE SEQUENCE [LARGE SCALE GENOMIC DNA]</scope>
    <source>
        <strain evidence="2 3">SCRP324</strain>
    </source>
</reference>
<organism evidence="2 3">
    <name type="scientific">Phytophthora rubi</name>
    <dbReference type="NCBI Taxonomy" id="129364"/>
    <lineage>
        <taxon>Eukaryota</taxon>
        <taxon>Sar</taxon>
        <taxon>Stramenopiles</taxon>
        <taxon>Oomycota</taxon>
        <taxon>Peronosporomycetes</taxon>
        <taxon>Peronosporales</taxon>
        <taxon>Peronosporaceae</taxon>
        <taxon>Phytophthora</taxon>
    </lineage>
</organism>
<protein>
    <submittedName>
        <fullName evidence="2">Uncharacterized protein</fullName>
    </submittedName>
</protein>
<accession>A0A6A3J512</accession>
<feature type="region of interest" description="Disordered" evidence="1">
    <location>
        <begin position="391"/>
        <end position="433"/>
    </location>
</feature>
<sequence length="433" mass="49299">MRRHKLKNLELKGFGLGYDEGFHRHSFLRLILQLSSDPARGSQKYRRRRPEAISDRNSKLLARFQKCLEEEVKGDAQDQAQEARISQTVFWSETRNILAVNSLSSGLDILDDVAKALIDDTGLAAQALKEARTGQAGQGQRIEEAEGFGQCESNPVALGTPLITFPFTTGLPKEFVRVWKALPPRGSCHLKAWQRAYPWVNQHLFYDPVEDPDVYLGYWRFWHNCWAGFLEWALHVTLRTDSDKVQRGKRKGYVTGKTTKEAKGYSYSPIQDLFKLYQKNKVAYERKIQDAIKPFHIDKGGFATITEMLEQTEAFNPALVVFENRLSDKALVRVAMDLTARHFVPEHWVPSDEVRKALRNDDRIKSLQINFTVQMLDGEYELPTGTPFNSKEFTSDFSPLMDADGKPTALSWGHSRGRQRQQVPLGPGRGGRG</sequence>
<comment type="caution">
    <text evidence="2">The sequence shown here is derived from an EMBL/GenBank/DDBJ whole genome shotgun (WGS) entry which is preliminary data.</text>
</comment>
<name>A0A6A3J512_9STRA</name>
<gene>
    <name evidence="2" type="ORF">PR002_g22032</name>
</gene>
<dbReference type="Proteomes" id="UP000435112">
    <property type="component" value="Unassembled WGS sequence"/>
</dbReference>
<proteinExistence type="predicted"/>
<evidence type="ECO:0000313" key="3">
    <source>
        <dbReference type="Proteomes" id="UP000435112"/>
    </source>
</evidence>
<dbReference type="EMBL" id="QXFU01002311">
    <property type="protein sequence ID" value="KAE8987485.1"/>
    <property type="molecule type" value="Genomic_DNA"/>
</dbReference>
<evidence type="ECO:0000256" key="1">
    <source>
        <dbReference type="SAM" id="MobiDB-lite"/>
    </source>
</evidence>